<dbReference type="GeneID" id="28998289"/>
<organism evidence="1 2">
    <name type="scientific">Phycomyces blakesleeanus (strain ATCC 8743b / DSM 1359 / FGSC 10004 / NBRC 33097 / NRRL 1555)</name>
    <dbReference type="NCBI Taxonomy" id="763407"/>
    <lineage>
        <taxon>Eukaryota</taxon>
        <taxon>Fungi</taxon>
        <taxon>Fungi incertae sedis</taxon>
        <taxon>Mucoromycota</taxon>
        <taxon>Mucoromycotina</taxon>
        <taxon>Mucoromycetes</taxon>
        <taxon>Mucorales</taxon>
        <taxon>Phycomycetaceae</taxon>
        <taxon>Phycomyces</taxon>
    </lineage>
</organism>
<name>A0A167JTQ9_PHYB8</name>
<dbReference type="VEuPathDB" id="FungiDB:PHYBLDRAFT_174983"/>
<sequence length="104" mass="12307">MVGSKCFLLRIKSRTNTLMRVRIRVWIWIKPRPLMMCALYHNNYKDQGEKCLQKEKREEYGKLTKIKNNFGTATFTINLVQNREIQMIQGALLQKLLYNATQAL</sequence>
<evidence type="ECO:0000313" key="2">
    <source>
        <dbReference type="Proteomes" id="UP000077315"/>
    </source>
</evidence>
<dbReference type="AlphaFoldDB" id="A0A167JTQ9"/>
<reference evidence="2" key="1">
    <citation type="submission" date="2015-06" db="EMBL/GenBank/DDBJ databases">
        <title>Expansion of signal transduction pathways in fungi by whole-genome duplication.</title>
        <authorList>
            <consortium name="DOE Joint Genome Institute"/>
            <person name="Corrochano L.M."/>
            <person name="Kuo A."/>
            <person name="Marcet-Houben M."/>
            <person name="Polaino S."/>
            <person name="Salamov A."/>
            <person name="Villalobos J.M."/>
            <person name="Alvarez M.I."/>
            <person name="Avalos J."/>
            <person name="Benito E.P."/>
            <person name="Benoit I."/>
            <person name="Burger G."/>
            <person name="Camino L.P."/>
            <person name="Canovas D."/>
            <person name="Cerda-Olmedo E."/>
            <person name="Cheng J.-F."/>
            <person name="Dominguez A."/>
            <person name="Elias M."/>
            <person name="Eslava A.P."/>
            <person name="Glaser F."/>
            <person name="Grimwood J."/>
            <person name="Gutierrez G."/>
            <person name="Heitman J."/>
            <person name="Henrissat B."/>
            <person name="Iturriaga E.A."/>
            <person name="Lang B.F."/>
            <person name="Lavin J.L."/>
            <person name="Lee S."/>
            <person name="Li W."/>
            <person name="Lindquist E."/>
            <person name="Lopez-Garcia S."/>
            <person name="Luque E.M."/>
            <person name="Marcos A.T."/>
            <person name="Martin J."/>
            <person name="McCluskey K."/>
            <person name="Medina H.R."/>
            <person name="Miralles-Duran A."/>
            <person name="Miyazaki A."/>
            <person name="Munoz-Torres E."/>
            <person name="Oguiza J.A."/>
            <person name="Ohm R."/>
            <person name="Olmedo M."/>
            <person name="Orejas M."/>
            <person name="Ortiz-Castellanos L."/>
            <person name="Pisabarro A.G."/>
            <person name="Rodriguez-Romero J."/>
            <person name="Ruiz-Herrera J."/>
            <person name="Ruiz-Vazquez R."/>
            <person name="Sanz C."/>
            <person name="Schackwitz W."/>
            <person name="Schmutz J."/>
            <person name="Shahriari M."/>
            <person name="Shelest E."/>
            <person name="Silva-Franco F."/>
            <person name="Soanes D."/>
            <person name="Syed K."/>
            <person name="Tagua V.G."/>
            <person name="Talbot N.J."/>
            <person name="Thon M."/>
            <person name="De vries R.P."/>
            <person name="Wiebenga A."/>
            <person name="Yadav J.S."/>
            <person name="Braun E.L."/>
            <person name="Baker S."/>
            <person name="Garre V."/>
            <person name="Horwitz B."/>
            <person name="Torres-Martinez S."/>
            <person name="Idnurm A."/>
            <person name="Herrera-Estrella A."/>
            <person name="Gabaldon T."/>
            <person name="Grigoriev I.V."/>
        </authorList>
    </citation>
    <scope>NUCLEOTIDE SEQUENCE [LARGE SCALE GENOMIC DNA]</scope>
    <source>
        <strain evidence="2">NRRL 1555(-)</strain>
    </source>
</reference>
<dbReference type="Proteomes" id="UP000077315">
    <property type="component" value="Unassembled WGS sequence"/>
</dbReference>
<keyword evidence="2" id="KW-1185">Reference proteome</keyword>
<evidence type="ECO:0000313" key="1">
    <source>
        <dbReference type="EMBL" id="OAD66690.1"/>
    </source>
</evidence>
<gene>
    <name evidence="1" type="ORF">PHYBLDRAFT_174983</name>
</gene>
<dbReference type="RefSeq" id="XP_018284730.1">
    <property type="nucleotide sequence ID" value="XM_018437383.1"/>
</dbReference>
<accession>A0A167JTQ9</accession>
<proteinExistence type="predicted"/>
<protein>
    <submittedName>
        <fullName evidence="1">Uncharacterized protein</fullName>
    </submittedName>
</protein>
<dbReference type="EMBL" id="KV441001">
    <property type="protein sequence ID" value="OAD66690.1"/>
    <property type="molecule type" value="Genomic_DNA"/>
</dbReference>
<dbReference type="InParanoid" id="A0A167JTQ9"/>